<feature type="transmembrane region" description="Helical" evidence="7">
    <location>
        <begin position="132"/>
        <end position="153"/>
    </location>
</feature>
<accession>A0A8T3VQN5</accession>
<evidence type="ECO:0000313" key="9">
    <source>
        <dbReference type="Proteomes" id="UP000713479"/>
    </source>
</evidence>
<dbReference type="Proteomes" id="UP000713479">
    <property type="component" value="Unassembled WGS sequence"/>
</dbReference>
<evidence type="ECO:0000256" key="2">
    <source>
        <dbReference type="ARBA" id="ARBA00022448"/>
    </source>
</evidence>
<dbReference type="EMBL" id="SUTF01000002">
    <property type="protein sequence ID" value="MBE6509889.1"/>
    <property type="molecule type" value="Genomic_DNA"/>
</dbReference>
<keyword evidence="3" id="KW-1003">Cell membrane</keyword>
<feature type="transmembrane region" description="Helical" evidence="7">
    <location>
        <begin position="190"/>
        <end position="211"/>
    </location>
</feature>
<keyword evidence="6 7" id="KW-0472">Membrane</keyword>
<name>A0A8T3VQN5_9EURY</name>
<dbReference type="PANTHER" id="PTHR43549:SF2">
    <property type="entry name" value="MULTIDRUG RESISTANCE PROTEIN NORM-RELATED"/>
    <property type="match status" value="1"/>
</dbReference>
<feature type="transmembrane region" description="Helical" evidence="7">
    <location>
        <begin position="56"/>
        <end position="77"/>
    </location>
</feature>
<evidence type="ECO:0000256" key="5">
    <source>
        <dbReference type="ARBA" id="ARBA00022989"/>
    </source>
</evidence>
<comment type="subcellular location">
    <subcellularLocation>
        <location evidence="1">Cell membrane</location>
        <topology evidence="1">Multi-pass membrane protein</topology>
    </subcellularLocation>
</comment>
<keyword evidence="2" id="KW-0813">Transport</keyword>
<feature type="transmembrane region" description="Helical" evidence="7">
    <location>
        <begin position="246"/>
        <end position="271"/>
    </location>
</feature>
<feature type="transmembrane region" description="Helical" evidence="7">
    <location>
        <begin position="413"/>
        <end position="431"/>
    </location>
</feature>
<feature type="transmembrane region" description="Helical" evidence="7">
    <location>
        <begin position="98"/>
        <end position="120"/>
    </location>
</feature>
<reference evidence="8" key="1">
    <citation type="submission" date="2019-04" db="EMBL/GenBank/DDBJ databases">
        <title>Evolution of Biomass-Degrading Anaerobic Consortia Revealed by Metagenomics.</title>
        <authorList>
            <person name="Peng X."/>
        </authorList>
    </citation>
    <scope>NUCLEOTIDE SEQUENCE</scope>
    <source>
        <strain evidence="8">SIG13</strain>
    </source>
</reference>
<organism evidence="8 9">
    <name type="scientific">Methanobrevibacter millerae</name>
    <dbReference type="NCBI Taxonomy" id="230361"/>
    <lineage>
        <taxon>Archaea</taxon>
        <taxon>Methanobacteriati</taxon>
        <taxon>Methanobacteriota</taxon>
        <taxon>Methanomada group</taxon>
        <taxon>Methanobacteria</taxon>
        <taxon>Methanobacteriales</taxon>
        <taxon>Methanobacteriaceae</taxon>
        <taxon>Methanobrevibacter</taxon>
    </lineage>
</organism>
<evidence type="ECO:0000256" key="1">
    <source>
        <dbReference type="ARBA" id="ARBA00004651"/>
    </source>
</evidence>
<protein>
    <recommendedName>
        <fullName evidence="10">MatE efflux family protein</fullName>
    </recommendedName>
</protein>
<keyword evidence="4 7" id="KW-0812">Transmembrane</keyword>
<dbReference type="GO" id="GO:0005886">
    <property type="term" value="C:plasma membrane"/>
    <property type="evidence" value="ECO:0007669"/>
    <property type="project" value="UniProtKB-SubCell"/>
</dbReference>
<gene>
    <name evidence="8" type="ORF">E7Z74_01260</name>
</gene>
<feature type="transmembrane region" description="Helical" evidence="7">
    <location>
        <begin position="387"/>
        <end position="407"/>
    </location>
</feature>
<evidence type="ECO:0000256" key="6">
    <source>
        <dbReference type="ARBA" id="ARBA00023136"/>
    </source>
</evidence>
<evidence type="ECO:0000256" key="3">
    <source>
        <dbReference type="ARBA" id="ARBA00022475"/>
    </source>
</evidence>
<feature type="transmembrane region" description="Helical" evidence="7">
    <location>
        <begin position="355"/>
        <end position="375"/>
    </location>
</feature>
<feature type="transmembrane region" description="Helical" evidence="7">
    <location>
        <begin position="277"/>
        <end position="300"/>
    </location>
</feature>
<dbReference type="GO" id="GO:0042910">
    <property type="term" value="F:xenobiotic transmembrane transporter activity"/>
    <property type="evidence" value="ECO:0007669"/>
    <property type="project" value="InterPro"/>
</dbReference>
<sequence length="573" mass="63661">MYERNYKLLSSKFRELFFPTLFTSMTGNISIFLDSLIVSNLLGATVLASIQPINPLITFVNLIYWMIGLGGSVLCAVSKAEFDYEKSNSIFSVSIKTLLIIGVLITLICLLFSSQIIAILCPSDNKALFGQFFLAYIIGIPFLCYMMSMSYFVRADGFSNLPFKASLLCNIVNLCLDFIFILVFDFGLAGAGLATAIGYMVGSLYVSTYFFSKERTLKFIRLKVKPYLNHVKNICKSGFSSASSQLYITIKLFVVNMLVVAFAGVTGLGAFNICFNSLIIISMFIIGAAQTMSPMVSVYFKEADYSGVNFVVKRAFKIVLASSIILTLLFVIYPDILLMLYRVKNPADVPIVVNAIRLFSLSYVGLSISSLYMYYTQAIEENKISSTVSILEGLIFPVALAILLSAIMGINGVWISFAVAEVFTVIFIYAYSKYKNKKTNGDYSGFFMNKNNKDNENILEYAINGEIEEAVELSKNIGEHLSDVKSGTIVNLAIEEILVNIININDKVDFIDIIVKIDDDSILISIKDPGIEFNPVIENDELQFDNISVLNKIADKIEYARVLGLNSTVIHIN</sequence>
<keyword evidence="5 7" id="KW-1133">Transmembrane helix</keyword>
<dbReference type="PANTHER" id="PTHR43549">
    <property type="entry name" value="MULTIDRUG RESISTANCE PROTEIN YPNP-RELATED"/>
    <property type="match status" value="1"/>
</dbReference>
<feature type="transmembrane region" description="Helical" evidence="7">
    <location>
        <begin position="320"/>
        <end position="343"/>
    </location>
</feature>
<dbReference type="GO" id="GO:0015297">
    <property type="term" value="F:antiporter activity"/>
    <property type="evidence" value="ECO:0007669"/>
    <property type="project" value="InterPro"/>
</dbReference>
<dbReference type="InterPro" id="IPR052031">
    <property type="entry name" value="Membrane_Transporter-Flippase"/>
</dbReference>
<evidence type="ECO:0000256" key="4">
    <source>
        <dbReference type="ARBA" id="ARBA00022692"/>
    </source>
</evidence>
<evidence type="ECO:0000256" key="7">
    <source>
        <dbReference type="SAM" id="Phobius"/>
    </source>
</evidence>
<dbReference type="InterPro" id="IPR002528">
    <property type="entry name" value="MATE_fam"/>
</dbReference>
<proteinExistence type="predicted"/>
<feature type="transmembrane region" description="Helical" evidence="7">
    <location>
        <begin position="165"/>
        <end position="184"/>
    </location>
</feature>
<dbReference type="AlphaFoldDB" id="A0A8T3VQN5"/>
<comment type="caution">
    <text evidence="8">The sequence shown here is derived from an EMBL/GenBank/DDBJ whole genome shotgun (WGS) entry which is preliminary data.</text>
</comment>
<evidence type="ECO:0008006" key="10">
    <source>
        <dbReference type="Google" id="ProtNLM"/>
    </source>
</evidence>
<feature type="transmembrane region" description="Helical" evidence="7">
    <location>
        <begin position="21"/>
        <end position="50"/>
    </location>
</feature>
<dbReference type="Pfam" id="PF01554">
    <property type="entry name" value="MatE"/>
    <property type="match status" value="2"/>
</dbReference>
<evidence type="ECO:0000313" key="8">
    <source>
        <dbReference type="EMBL" id="MBE6509889.1"/>
    </source>
</evidence>